<feature type="domain" description="Methyltransferase" evidence="1">
    <location>
        <begin position="42"/>
        <end position="152"/>
    </location>
</feature>
<gene>
    <name evidence="2" type="ORF">HC175_14095</name>
</gene>
<organism evidence="2 3">
    <name type="scientific">Salinimicrobium oceani</name>
    <dbReference type="NCBI Taxonomy" id="2722702"/>
    <lineage>
        <taxon>Bacteria</taxon>
        <taxon>Pseudomonadati</taxon>
        <taxon>Bacteroidota</taxon>
        <taxon>Flavobacteriia</taxon>
        <taxon>Flavobacteriales</taxon>
        <taxon>Flavobacteriaceae</taxon>
        <taxon>Salinimicrobium</taxon>
    </lineage>
</organism>
<dbReference type="Gene3D" id="3.40.50.150">
    <property type="entry name" value="Vaccinia Virus protein VP39"/>
    <property type="match status" value="1"/>
</dbReference>
<evidence type="ECO:0000259" key="1">
    <source>
        <dbReference type="Pfam" id="PF13847"/>
    </source>
</evidence>
<dbReference type="PANTHER" id="PTHR43861">
    <property type="entry name" value="TRANS-ACONITATE 2-METHYLTRANSFERASE-RELATED"/>
    <property type="match status" value="1"/>
</dbReference>
<dbReference type="InterPro" id="IPR025714">
    <property type="entry name" value="Methyltranfer_dom"/>
</dbReference>
<dbReference type="EMBL" id="JAAVJR010000010">
    <property type="protein sequence ID" value="NJW54048.1"/>
    <property type="molecule type" value="Genomic_DNA"/>
</dbReference>
<dbReference type="GO" id="GO:0032259">
    <property type="term" value="P:methylation"/>
    <property type="evidence" value="ECO:0007669"/>
    <property type="project" value="UniProtKB-KW"/>
</dbReference>
<evidence type="ECO:0000313" key="3">
    <source>
        <dbReference type="Proteomes" id="UP000703674"/>
    </source>
</evidence>
<protein>
    <submittedName>
        <fullName evidence="2">Class I SAM-dependent methyltransferase</fullName>
    </submittedName>
</protein>
<keyword evidence="2" id="KW-0489">Methyltransferase</keyword>
<dbReference type="SUPFAM" id="SSF53335">
    <property type="entry name" value="S-adenosyl-L-methionine-dependent methyltransferases"/>
    <property type="match status" value="1"/>
</dbReference>
<proteinExistence type="predicted"/>
<dbReference type="GO" id="GO:0008168">
    <property type="term" value="F:methyltransferase activity"/>
    <property type="evidence" value="ECO:0007669"/>
    <property type="project" value="UniProtKB-KW"/>
</dbReference>
<dbReference type="RefSeq" id="WP_168139134.1">
    <property type="nucleotide sequence ID" value="NZ_JAAVJR010000010.1"/>
</dbReference>
<dbReference type="CDD" id="cd02440">
    <property type="entry name" value="AdoMet_MTases"/>
    <property type="match status" value="1"/>
</dbReference>
<comment type="caution">
    <text evidence="2">The sequence shown here is derived from an EMBL/GenBank/DDBJ whole genome shotgun (WGS) entry which is preliminary data.</text>
</comment>
<keyword evidence="3" id="KW-1185">Reference proteome</keyword>
<reference evidence="2 3" key="1">
    <citation type="submission" date="2020-03" db="EMBL/GenBank/DDBJ databases">
        <title>Salinimicrobium sp. nov, isolated from SCS.</title>
        <authorList>
            <person name="Cao W.R."/>
        </authorList>
    </citation>
    <scope>NUCLEOTIDE SEQUENCE [LARGE SCALE GENOMIC DNA]</scope>
    <source>
        <strain evidence="3">J15B91</strain>
    </source>
</reference>
<name>A0ABX1D0K7_9FLAO</name>
<keyword evidence="2" id="KW-0808">Transferase</keyword>
<sequence>MIQSTAELESWYRKEDPWGYNKNPEDIKRKEILLSEIPNKNYKHVLDIGCGEGFITKDLPGDNIYGFDVSQSAINFARKNVQRNIIFKQGSIFEIQKLIDVKFDLVVITGVLYPQYIGKASNLIYLLIDSILNKGGNLVSVHIHEWYESQFPYLRIKQMFYDYREYVHNLEIYTK</sequence>
<evidence type="ECO:0000313" key="2">
    <source>
        <dbReference type="EMBL" id="NJW54048.1"/>
    </source>
</evidence>
<dbReference type="InterPro" id="IPR029063">
    <property type="entry name" value="SAM-dependent_MTases_sf"/>
</dbReference>
<accession>A0ABX1D0K7</accession>
<dbReference type="Proteomes" id="UP000703674">
    <property type="component" value="Unassembled WGS sequence"/>
</dbReference>
<dbReference type="Pfam" id="PF13847">
    <property type="entry name" value="Methyltransf_31"/>
    <property type="match status" value="1"/>
</dbReference>